<comment type="subcellular location">
    <subcellularLocation>
        <location evidence="1">Cell membrane</location>
        <topology evidence="1">Multi-pass membrane protein</topology>
    </subcellularLocation>
</comment>
<feature type="transmembrane region" description="Helical" evidence="7">
    <location>
        <begin position="385"/>
        <end position="403"/>
    </location>
</feature>
<dbReference type="GO" id="GO:0005886">
    <property type="term" value="C:plasma membrane"/>
    <property type="evidence" value="ECO:0007669"/>
    <property type="project" value="UniProtKB-SubCell"/>
</dbReference>
<organism evidence="9">
    <name type="scientific">Thermodesulfobacterium geofontis</name>
    <dbReference type="NCBI Taxonomy" id="1295609"/>
    <lineage>
        <taxon>Bacteria</taxon>
        <taxon>Pseudomonadati</taxon>
        <taxon>Thermodesulfobacteriota</taxon>
        <taxon>Thermodesulfobacteria</taxon>
        <taxon>Thermodesulfobacteriales</taxon>
        <taxon>Thermodesulfobacteriaceae</taxon>
        <taxon>Thermodesulfobacterium</taxon>
    </lineage>
</organism>
<feature type="transmembrane region" description="Helical" evidence="7">
    <location>
        <begin position="53"/>
        <end position="72"/>
    </location>
</feature>
<feature type="transmembrane region" description="Helical" evidence="7">
    <location>
        <begin position="108"/>
        <end position="130"/>
    </location>
</feature>
<dbReference type="InterPro" id="IPR020846">
    <property type="entry name" value="MFS_dom"/>
</dbReference>
<feature type="domain" description="Major facilitator superfamily (MFS) profile" evidence="8">
    <location>
        <begin position="230"/>
        <end position="420"/>
    </location>
</feature>
<sequence length="420" mass="46808">MRNFKLFRFVEFLRENPSFFKVWLGYSQSTIGSTFTMIARTVLFYQLTNSPSAVAIFSIFSMLPSILMSPIAGWLSDFISRKKILIFSQAVNGFLVLGYIIAKDPIVFYILVFLQGILGVFFSTSFYSVIPQTVKNKDDIVTANSLNNFSENLVDVLGPSLGAIIVKFWGLIPAFIIDSITFFINAFLLSITFISEEEAVEKKVKINSVISSFYNDTKEAIKFLVNEGKYVNYILFTEFLLLLAGGTINSLLVVFTKEALHSSEVMYGYLLSAGSIGALIGSFILGNLNMKIPSYKLYFTGLIAIGIFLTMFSFANNILLGLIIFLLNGIANALLQIGFMSAIMANVLSEVRGKIFSFYILASTLGSVISLLISQKLLTIFNIQTVYRIGSIIILIISIIRFIRLQIFLKSKKEPGISIE</sequence>
<dbReference type="InterPro" id="IPR010290">
    <property type="entry name" value="TM_effector"/>
</dbReference>
<feature type="transmembrane region" description="Helical" evidence="7">
    <location>
        <begin position="20"/>
        <end position="47"/>
    </location>
</feature>
<proteinExistence type="predicted"/>
<evidence type="ECO:0000256" key="2">
    <source>
        <dbReference type="ARBA" id="ARBA00022448"/>
    </source>
</evidence>
<dbReference type="PROSITE" id="PS50850">
    <property type="entry name" value="MFS"/>
    <property type="match status" value="1"/>
</dbReference>
<evidence type="ECO:0000256" key="6">
    <source>
        <dbReference type="ARBA" id="ARBA00023136"/>
    </source>
</evidence>
<protein>
    <submittedName>
        <fullName evidence="9">MFS transporter</fullName>
    </submittedName>
</protein>
<evidence type="ECO:0000256" key="1">
    <source>
        <dbReference type="ARBA" id="ARBA00004651"/>
    </source>
</evidence>
<evidence type="ECO:0000259" key="8">
    <source>
        <dbReference type="PROSITE" id="PS50850"/>
    </source>
</evidence>
<name>A0A7C4JS95_9BACT</name>
<dbReference type="AlphaFoldDB" id="A0A7C4JS95"/>
<dbReference type="GO" id="GO:0022857">
    <property type="term" value="F:transmembrane transporter activity"/>
    <property type="evidence" value="ECO:0007669"/>
    <property type="project" value="InterPro"/>
</dbReference>
<keyword evidence="4 7" id="KW-0812">Transmembrane</keyword>
<dbReference type="CDD" id="cd06173">
    <property type="entry name" value="MFS_MefA_like"/>
    <property type="match status" value="1"/>
</dbReference>
<dbReference type="Gene3D" id="1.20.1250.20">
    <property type="entry name" value="MFS general substrate transporter like domains"/>
    <property type="match status" value="1"/>
</dbReference>
<feature type="transmembrane region" description="Helical" evidence="7">
    <location>
        <begin position="230"/>
        <end position="255"/>
    </location>
</feature>
<dbReference type="PANTHER" id="PTHR43266:SF2">
    <property type="entry name" value="MAJOR FACILITATOR SUPERFAMILY (MFS) PROFILE DOMAIN-CONTAINING PROTEIN"/>
    <property type="match status" value="1"/>
</dbReference>
<dbReference type="PANTHER" id="PTHR43266">
    <property type="entry name" value="MACROLIDE-EFFLUX PROTEIN"/>
    <property type="match status" value="1"/>
</dbReference>
<feature type="transmembrane region" description="Helical" evidence="7">
    <location>
        <begin position="84"/>
        <end position="102"/>
    </location>
</feature>
<keyword evidence="3" id="KW-1003">Cell membrane</keyword>
<feature type="transmembrane region" description="Helical" evidence="7">
    <location>
        <begin position="355"/>
        <end position="373"/>
    </location>
</feature>
<keyword evidence="5 7" id="KW-1133">Transmembrane helix</keyword>
<keyword evidence="2" id="KW-0813">Transport</keyword>
<dbReference type="SUPFAM" id="SSF103473">
    <property type="entry name" value="MFS general substrate transporter"/>
    <property type="match status" value="1"/>
</dbReference>
<evidence type="ECO:0000313" key="9">
    <source>
        <dbReference type="EMBL" id="HGQ86050.1"/>
    </source>
</evidence>
<feature type="transmembrane region" description="Helical" evidence="7">
    <location>
        <begin position="175"/>
        <end position="195"/>
    </location>
</feature>
<evidence type="ECO:0000256" key="5">
    <source>
        <dbReference type="ARBA" id="ARBA00022989"/>
    </source>
</evidence>
<dbReference type="InterPro" id="IPR036259">
    <property type="entry name" value="MFS_trans_sf"/>
</dbReference>
<feature type="transmembrane region" description="Helical" evidence="7">
    <location>
        <begin position="267"/>
        <end position="285"/>
    </location>
</feature>
<accession>A0A7C4JS95</accession>
<evidence type="ECO:0000256" key="4">
    <source>
        <dbReference type="ARBA" id="ARBA00022692"/>
    </source>
</evidence>
<evidence type="ECO:0000256" key="3">
    <source>
        <dbReference type="ARBA" id="ARBA00022475"/>
    </source>
</evidence>
<dbReference type="EMBL" id="DSZN01000108">
    <property type="protein sequence ID" value="HGQ86050.1"/>
    <property type="molecule type" value="Genomic_DNA"/>
</dbReference>
<comment type="caution">
    <text evidence="9">The sequence shown here is derived from an EMBL/GenBank/DDBJ whole genome shotgun (WGS) entry which is preliminary data.</text>
</comment>
<reference evidence="9" key="1">
    <citation type="journal article" date="2020" name="mSystems">
        <title>Genome- and Community-Level Interaction Insights into Carbon Utilization and Element Cycling Functions of Hydrothermarchaeota in Hydrothermal Sediment.</title>
        <authorList>
            <person name="Zhou Z."/>
            <person name="Liu Y."/>
            <person name="Xu W."/>
            <person name="Pan J."/>
            <person name="Luo Z.H."/>
            <person name="Li M."/>
        </authorList>
    </citation>
    <scope>NUCLEOTIDE SEQUENCE [LARGE SCALE GENOMIC DNA]</scope>
    <source>
        <strain evidence="9">SpSt-6</strain>
    </source>
</reference>
<dbReference type="Pfam" id="PF05977">
    <property type="entry name" value="MFS_3"/>
    <property type="match status" value="1"/>
</dbReference>
<feature type="transmembrane region" description="Helical" evidence="7">
    <location>
        <begin position="321"/>
        <end position="343"/>
    </location>
</feature>
<keyword evidence="6 7" id="KW-0472">Membrane</keyword>
<gene>
    <name evidence="9" type="ORF">ENT66_07055</name>
</gene>
<feature type="transmembrane region" description="Helical" evidence="7">
    <location>
        <begin position="297"/>
        <end position="315"/>
    </location>
</feature>
<evidence type="ECO:0000256" key="7">
    <source>
        <dbReference type="SAM" id="Phobius"/>
    </source>
</evidence>